<dbReference type="EMBL" id="BART01023626">
    <property type="protein sequence ID" value="GAG94789.1"/>
    <property type="molecule type" value="Genomic_DNA"/>
</dbReference>
<gene>
    <name evidence="2" type="ORF">S01H4_42925</name>
</gene>
<proteinExistence type="predicted"/>
<sequence>MFKTLLEEETIYIYKFPEEEEVEDENKDQEPLFEVKEKKGESTASQKNKPESPHEIPSGVPTEKIWISDHNNKETRRRLYNLYLKSRESLREQGINTLFVALGFLDYYDP</sequence>
<reference evidence="2" key="1">
    <citation type="journal article" date="2014" name="Front. Microbiol.">
        <title>High frequency of phylogenetically diverse reductive dehalogenase-homologous genes in deep subseafloor sedimentary metagenomes.</title>
        <authorList>
            <person name="Kawai M."/>
            <person name="Futagami T."/>
            <person name="Toyoda A."/>
            <person name="Takaki Y."/>
            <person name="Nishi S."/>
            <person name="Hori S."/>
            <person name="Arai W."/>
            <person name="Tsubouchi T."/>
            <person name="Morono Y."/>
            <person name="Uchiyama I."/>
            <person name="Ito T."/>
            <person name="Fujiyama A."/>
            <person name="Inagaki F."/>
            <person name="Takami H."/>
        </authorList>
    </citation>
    <scope>NUCLEOTIDE SEQUENCE</scope>
    <source>
        <strain evidence="2">Expedition CK06-06</strain>
    </source>
</reference>
<dbReference type="InterPro" id="IPR025103">
    <property type="entry name" value="DUF4011"/>
</dbReference>
<evidence type="ECO:0000256" key="1">
    <source>
        <dbReference type="SAM" id="MobiDB-lite"/>
    </source>
</evidence>
<accession>X1BFR6</accession>
<feature type="non-terminal residue" evidence="2">
    <location>
        <position position="110"/>
    </location>
</feature>
<feature type="region of interest" description="Disordered" evidence="1">
    <location>
        <begin position="17"/>
        <end position="67"/>
    </location>
</feature>
<name>X1BFR6_9ZZZZ</name>
<protein>
    <submittedName>
        <fullName evidence="2">Uncharacterized protein</fullName>
    </submittedName>
</protein>
<dbReference type="Pfam" id="PF13195">
    <property type="entry name" value="DUF4011"/>
    <property type="match status" value="1"/>
</dbReference>
<organism evidence="2">
    <name type="scientific">marine sediment metagenome</name>
    <dbReference type="NCBI Taxonomy" id="412755"/>
    <lineage>
        <taxon>unclassified sequences</taxon>
        <taxon>metagenomes</taxon>
        <taxon>ecological metagenomes</taxon>
    </lineage>
</organism>
<comment type="caution">
    <text evidence="2">The sequence shown here is derived from an EMBL/GenBank/DDBJ whole genome shotgun (WGS) entry which is preliminary data.</text>
</comment>
<feature type="compositionally biased region" description="Basic and acidic residues" evidence="1">
    <location>
        <begin position="28"/>
        <end position="41"/>
    </location>
</feature>
<evidence type="ECO:0000313" key="2">
    <source>
        <dbReference type="EMBL" id="GAG94789.1"/>
    </source>
</evidence>
<feature type="compositionally biased region" description="Acidic residues" evidence="1">
    <location>
        <begin position="18"/>
        <end position="27"/>
    </location>
</feature>
<dbReference type="AlphaFoldDB" id="X1BFR6"/>